<gene>
    <name evidence="1" type="ORF">ACFPOE_19925</name>
</gene>
<protein>
    <submittedName>
        <fullName evidence="1">Glycosyltransferase family 9 protein</fullName>
    </submittedName>
</protein>
<reference evidence="2" key="1">
    <citation type="journal article" date="2019" name="Int. J. Syst. Evol. Microbiol.">
        <title>The Global Catalogue of Microorganisms (GCM) 10K type strain sequencing project: providing services to taxonomists for standard genome sequencing and annotation.</title>
        <authorList>
            <consortium name="The Broad Institute Genomics Platform"/>
            <consortium name="The Broad Institute Genome Sequencing Center for Infectious Disease"/>
            <person name="Wu L."/>
            <person name="Ma J."/>
        </authorList>
    </citation>
    <scope>NUCLEOTIDE SEQUENCE [LARGE SCALE GENOMIC DNA]</scope>
    <source>
        <strain evidence="2">CCUG 57401</strain>
    </source>
</reference>
<proteinExistence type="predicted"/>
<dbReference type="Gene3D" id="3.40.50.2000">
    <property type="entry name" value="Glycogen Phosphorylase B"/>
    <property type="match status" value="1"/>
</dbReference>
<evidence type="ECO:0000313" key="1">
    <source>
        <dbReference type="EMBL" id="MFC5499820.1"/>
    </source>
</evidence>
<dbReference type="EMBL" id="JBHSMF010000010">
    <property type="protein sequence ID" value="MFC5499820.1"/>
    <property type="molecule type" value="Genomic_DNA"/>
</dbReference>
<dbReference type="Proteomes" id="UP001596037">
    <property type="component" value="Unassembled WGS sequence"/>
</dbReference>
<evidence type="ECO:0000313" key="2">
    <source>
        <dbReference type="Proteomes" id="UP001596037"/>
    </source>
</evidence>
<accession>A0ABW0NGN0</accession>
<keyword evidence="2" id="KW-1185">Reference proteome</keyword>
<dbReference type="Pfam" id="PF01075">
    <property type="entry name" value="Glyco_transf_9"/>
    <property type="match status" value="1"/>
</dbReference>
<organism evidence="1 2">
    <name type="scientific">Caenimonas terrae</name>
    <dbReference type="NCBI Taxonomy" id="696074"/>
    <lineage>
        <taxon>Bacteria</taxon>
        <taxon>Pseudomonadati</taxon>
        <taxon>Pseudomonadota</taxon>
        <taxon>Betaproteobacteria</taxon>
        <taxon>Burkholderiales</taxon>
        <taxon>Comamonadaceae</taxon>
        <taxon>Caenimonas</taxon>
    </lineage>
</organism>
<dbReference type="RefSeq" id="WP_376852069.1">
    <property type="nucleotide sequence ID" value="NZ_JBHSMF010000010.1"/>
</dbReference>
<dbReference type="InterPro" id="IPR002201">
    <property type="entry name" value="Glyco_trans_9"/>
</dbReference>
<dbReference type="SUPFAM" id="SSF53756">
    <property type="entry name" value="UDP-Glycosyltransferase/glycogen phosphorylase"/>
    <property type="match status" value="1"/>
</dbReference>
<sequence length="365" mass="38873">MFRRLALTSITQPLSRPVPGESGADYLHEIGAGKAARRAASRRLAFWLSGQERFRLDRIPAGARRVLWIYFGEDQIGDALMDLASRSLLVDAGLQVDLVAAPVVAALFEGDPWFGKVGSDTAGFSGSHYDCAIVLSNKRRPLQQKIRHFPRLPWVSLHGYFTGPNFHRGAFGAQRLADLLGLTPGAAQLQAHARQKLGPIPPAATDPAADLQDAVGLVMGGVRSDRVYQHWDQVVRQLVDAGHSRFVLVGSANGAAQAATLIAGAPAGARIADYTGRLSLAGTRALLDATPVVACPDGGLMHLALTVRAALVPLFSAQIAPQWRLPADVLPDALQAGAGGVSNIPSQQVSRAIARLLAQRKRGWP</sequence>
<comment type="caution">
    <text evidence="1">The sequence shown here is derived from an EMBL/GenBank/DDBJ whole genome shotgun (WGS) entry which is preliminary data.</text>
</comment>
<name>A0ABW0NGN0_9BURK</name>